<dbReference type="InterPro" id="IPR005256">
    <property type="entry name" value="Anth_synth_I_PabB"/>
</dbReference>
<dbReference type="EC" id="4.1.3.27" evidence="5 15"/>
<dbReference type="EMBL" id="MIJE01000001">
    <property type="protein sequence ID" value="OEF98715.1"/>
    <property type="molecule type" value="Genomic_DNA"/>
</dbReference>
<evidence type="ECO:0000256" key="3">
    <source>
        <dbReference type="ARBA" id="ARBA00009562"/>
    </source>
</evidence>
<dbReference type="RefSeq" id="WP_069642207.1">
    <property type="nucleotide sequence ID" value="NZ_MIJE01000001.1"/>
</dbReference>
<proteinExistence type="inferred from homology"/>
<comment type="function">
    <text evidence="13 15">Part of a heterotetrameric complex that catalyzes the two-step biosynthesis of anthranilate, an intermediate in the biosynthesis of L-tryptophan. In the first step, the glutamine-binding beta subunit (TrpG) of anthranilate synthase (AS) provides the glutamine amidotransferase activity which generates ammonia as a substrate that, along with chorismate, is used in the second step, catalyzed by the large alpha subunit of AS (TrpE) to produce anthranilate. In the absence of TrpG, TrpE can synthesize anthranilate directly from chorismate and high concentrations of ammonia.</text>
</comment>
<keyword evidence="7 15" id="KW-0028">Amino-acid biosynthesis</keyword>
<dbReference type="InterPro" id="IPR019999">
    <property type="entry name" value="Anth_synth_I-like"/>
</dbReference>
<dbReference type="NCBIfam" id="TIGR00564">
    <property type="entry name" value="trpE_most"/>
    <property type="match status" value="1"/>
</dbReference>
<evidence type="ECO:0000259" key="16">
    <source>
        <dbReference type="Pfam" id="PF00425"/>
    </source>
</evidence>
<evidence type="ECO:0000313" key="19">
    <source>
        <dbReference type="Proteomes" id="UP000094296"/>
    </source>
</evidence>
<evidence type="ECO:0000313" key="18">
    <source>
        <dbReference type="EMBL" id="OEF98715.1"/>
    </source>
</evidence>
<dbReference type="STRING" id="766136.BHF68_03385"/>
<dbReference type="GO" id="GO:0000162">
    <property type="term" value="P:L-tryptophan biosynthetic process"/>
    <property type="evidence" value="ECO:0007669"/>
    <property type="project" value="UniProtKB-UniPathway"/>
</dbReference>
<sequence length="510" mass="57827">MYPSFLEFSNYASSYQLIPVSKEYMADFETPISIFNRIVHEKNVFLLESVEGGEKWARYSFIGKNPFLIATLLNKTISLKGTINKNIHSESPLKELERIISQYKSPIIKGLPPFTGGAVGYFSYNVTRYFENLPEKDGVHETPDACFLFCDEIIVYDHKHQKIIIIANVKINKQASHVELQEQYIDAEKRIDKMYEKLTGLGSKIEQKNGFAPVLTKKELATPLENRTHSDTTRDEFHQMVKKAKDYIKAGDIFQVVLSQKWKIDTYATPFETYRILRTLNPSPYMYYLDIEGLKVVGTSPELLVRVTDKCVETRPIAGTRPRGETKAEDIKHEQDLLADPKERSEHLMLVDLGRNDVGRVSKYGSVNVSQFMDIERYSHVMHIVSHVQGQLKDQLTPFDALEGCFPAGTVSGAPKVRAMEIIAELEKQSRGLYAGAIGYLGFSGNFDSCITIRTIVFENGSAYLQAGAGVVHDSDPELEYKETINKARALMKAIEKAEQVFYERVELNA</sequence>
<comment type="subunit">
    <text evidence="4 15">Heterotetramer consisting of two non-identical subunits: a beta subunit (TrpG) and a large alpha subunit (TrpE).</text>
</comment>
<dbReference type="InterPro" id="IPR015890">
    <property type="entry name" value="Chorismate_C"/>
</dbReference>
<dbReference type="PRINTS" id="PR00095">
    <property type="entry name" value="ANTSNTHASEI"/>
</dbReference>
<dbReference type="PANTHER" id="PTHR11236:SF48">
    <property type="entry name" value="ISOCHORISMATE SYNTHASE MENF"/>
    <property type="match status" value="1"/>
</dbReference>
<evidence type="ECO:0000256" key="1">
    <source>
        <dbReference type="ARBA" id="ARBA00001946"/>
    </source>
</evidence>
<evidence type="ECO:0000256" key="12">
    <source>
        <dbReference type="ARBA" id="ARBA00023239"/>
    </source>
</evidence>
<keyword evidence="9 15" id="KW-0822">Tryptophan biosynthesis</keyword>
<comment type="pathway">
    <text evidence="2 15">Amino-acid biosynthesis; L-tryptophan biosynthesis; L-tryptophan from chorismate: step 1/5.</text>
</comment>
<comment type="catalytic activity">
    <reaction evidence="14 15">
        <text>chorismate + L-glutamine = anthranilate + pyruvate + L-glutamate + H(+)</text>
        <dbReference type="Rhea" id="RHEA:21732"/>
        <dbReference type="ChEBI" id="CHEBI:15361"/>
        <dbReference type="ChEBI" id="CHEBI:15378"/>
        <dbReference type="ChEBI" id="CHEBI:16567"/>
        <dbReference type="ChEBI" id="CHEBI:29748"/>
        <dbReference type="ChEBI" id="CHEBI:29985"/>
        <dbReference type="ChEBI" id="CHEBI:58359"/>
        <dbReference type="EC" id="4.1.3.27"/>
    </reaction>
</comment>
<comment type="cofactor">
    <cofactor evidence="1 15">
        <name>Mg(2+)</name>
        <dbReference type="ChEBI" id="CHEBI:18420"/>
    </cofactor>
</comment>
<evidence type="ECO:0000256" key="13">
    <source>
        <dbReference type="ARBA" id="ARBA00025634"/>
    </source>
</evidence>
<evidence type="ECO:0000259" key="17">
    <source>
        <dbReference type="Pfam" id="PF04715"/>
    </source>
</evidence>
<gene>
    <name evidence="15" type="primary">trpE</name>
    <name evidence="18" type="ORF">BHF68_03385</name>
</gene>
<keyword evidence="10 15" id="KW-0460">Magnesium</keyword>
<evidence type="ECO:0000256" key="9">
    <source>
        <dbReference type="ARBA" id="ARBA00022822"/>
    </source>
</evidence>
<dbReference type="InterPro" id="IPR005801">
    <property type="entry name" value="ADC_synthase"/>
</dbReference>
<evidence type="ECO:0000256" key="8">
    <source>
        <dbReference type="ARBA" id="ARBA00022723"/>
    </source>
</evidence>
<dbReference type="Proteomes" id="UP000094296">
    <property type="component" value="Unassembled WGS sequence"/>
</dbReference>
<protein>
    <recommendedName>
        <fullName evidence="6 15">Anthranilate synthase component 1</fullName>
        <ecNumber evidence="5 15">4.1.3.27</ecNumber>
    </recommendedName>
</protein>
<keyword evidence="8 15" id="KW-0479">Metal-binding</keyword>
<accession>A0A1E5G6I4</accession>
<keyword evidence="19" id="KW-1185">Reference proteome</keyword>
<dbReference type="SUPFAM" id="SSF56322">
    <property type="entry name" value="ADC synthase"/>
    <property type="match status" value="1"/>
</dbReference>
<evidence type="ECO:0000256" key="11">
    <source>
        <dbReference type="ARBA" id="ARBA00023141"/>
    </source>
</evidence>
<dbReference type="AlphaFoldDB" id="A0A1E5G6I4"/>
<dbReference type="PANTHER" id="PTHR11236">
    <property type="entry name" value="AMINOBENZOATE/ANTHRANILATE SYNTHASE"/>
    <property type="match status" value="1"/>
</dbReference>
<comment type="similarity">
    <text evidence="3 15">Belongs to the anthranilate synthase component I family.</text>
</comment>
<dbReference type="UniPathway" id="UPA00035">
    <property type="reaction ID" value="UER00040"/>
</dbReference>
<keyword evidence="11 15" id="KW-0057">Aromatic amino acid biosynthesis</keyword>
<evidence type="ECO:0000256" key="7">
    <source>
        <dbReference type="ARBA" id="ARBA00022605"/>
    </source>
</evidence>
<feature type="domain" description="Anthranilate synthase component I N-terminal" evidence="17">
    <location>
        <begin position="28"/>
        <end position="164"/>
    </location>
</feature>
<dbReference type="Pfam" id="PF04715">
    <property type="entry name" value="Anth_synt_I_N"/>
    <property type="match status" value="1"/>
</dbReference>
<dbReference type="GO" id="GO:0004049">
    <property type="term" value="F:anthranilate synthase activity"/>
    <property type="evidence" value="ECO:0007669"/>
    <property type="project" value="UniProtKB-EC"/>
</dbReference>
<evidence type="ECO:0000256" key="14">
    <source>
        <dbReference type="ARBA" id="ARBA00047683"/>
    </source>
</evidence>
<evidence type="ECO:0000256" key="15">
    <source>
        <dbReference type="RuleBase" id="RU364045"/>
    </source>
</evidence>
<organism evidence="18 19">
    <name type="scientific">Desulfuribacillus alkaliarsenatis</name>
    <dbReference type="NCBI Taxonomy" id="766136"/>
    <lineage>
        <taxon>Bacteria</taxon>
        <taxon>Bacillati</taxon>
        <taxon>Bacillota</taxon>
        <taxon>Desulfuribacillia</taxon>
        <taxon>Desulfuribacillales</taxon>
        <taxon>Desulfuribacillaceae</taxon>
        <taxon>Desulfuribacillus</taxon>
    </lineage>
</organism>
<feature type="domain" description="Chorismate-utilising enzyme C-terminal" evidence="16">
    <location>
        <begin position="234"/>
        <end position="487"/>
    </location>
</feature>
<dbReference type="Gene3D" id="3.60.120.10">
    <property type="entry name" value="Anthranilate synthase"/>
    <property type="match status" value="1"/>
</dbReference>
<evidence type="ECO:0000256" key="10">
    <source>
        <dbReference type="ARBA" id="ARBA00022842"/>
    </source>
</evidence>
<dbReference type="InterPro" id="IPR006805">
    <property type="entry name" value="Anth_synth_I_N"/>
</dbReference>
<dbReference type="GO" id="GO:0046872">
    <property type="term" value="F:metal ion binding"/>
    <property type="evidence" value="ECO:0007669"/>
    <property type="project" value="UniProtKB-KW"/>
</dbReference>
<keyword evidence="12 15" id="KW-0456">Lyase</keyword>
<name>A0A1E5G6I4_9FIRM</name>
<evidence type="ECO:0000256" key="5">
    <source>
        <dbReference type="ARBA" id="ARBA00012266"/>
    </source>
</evidence>
<dbReference type="Pfam" id="PF00425">
    <property type="entry name" value="Chorismate_bind"/>
    <property type="match status" value="1"/>
</dbReference>
<comment type="caution">
    <text evidence="18">The sequence shown here is derived from an EMBL/GenBank/DDBJ whole genome shotgun (WGS) entry which is preliminary data.</text>
</comment>
<evidence type="ECO:0000256" key="4">
    <source>
        <dbReference type="ARBA" id="ARBA00011575"/>
    </source>
</evidence>
<evidence type="ECO:0000256" key="6">
    <source>
        <dbReference type="ARBA" id="ARBA00020653"/>
    </source>
</evidence>
<evidence type="ECO:0000256" key="2">
    <source>
        <dbReference type="ARBA" id="ARBA00004873"/>
    </source>
</evidence>
<reference evidence="18 19" key="1">
    <citation type="submission" date="2016-09" db="EMBL/GenBank/DDBJ databases">
        <title>Draft genome sequence for the type strain of Desulfuribacillus alkaliarsenatis AHT28, an obligately anaerobic, sulfidogenic bacterium isolated from Russian soda lake sediments.</title>
        <authorList>
            <person name="Abin C.A."/>
            <person name="Hollibaugh J.T."/>
        </authorList>
    </citation>
    <scope>NUCLEOTIDE SEQUENCE [LARGE SCALE GENOMIC DNA]</scope>
    <source>
        <strain evidence="18 19">AHT28</strain>
    </source>
</reference>
<dbReference type="OrthoDB" id="9803598at2"/>